<sequence length="66" mass="7522">FHKPVNPRHYPAYYEMISHPMDLATIKGKIDKYEYRTADAMLKDFALVKTNAAKFNGNGTMLADEA</sequence>
<feature type="non-terminal residue" evidence="4">
    <location>
        <position position="1"/>
    </location>
</feature>
<reference evidence="4 5" key="1">
    <citation type="submission" date="2016-09" db="EMBL/GenBank/DDBJ databases">
        <title>Extensive genetic diversity and differential bi-allelic expression allows diatom success in the polar Southern Ocean.</title>
        <authorList>
            <consortium name="DOE Joint Genome Institute"/>
            <person name="Mock T."/>
            <person name="Otillar R.P."/>
            <person name="Strauss J."/>
            <person name="Dupont C."/>
            <person name="Frickenhaus S."/>
            <person name="Maumus F."/>
            <person name="Mcmullan M."/>
            <person name="Sanges R."/>
            <person name="Schmutz J."/>
            <person name="Toseland A."/>
            <person name="Valas R."/>
            <person name="Veluchamy A."/>
            <person name="Ward B.J."/>
            <person name="Allen A."/>
            <person name="Barry K."/>
            <person name="Falciatore A."/>
            <person name="Ferrante M."/>
            <person name="Fortunato A.E."/>
            <person name="Gloeckner G."/>
            <person name="Gruber A."/>
            <person name="Hipkin R."/>
            <person name="Janech M."/>
            <person name="Kroth P."/>
            <person name="Leese F."/>
            <person name="Lindquist E."/>
            <person name="Lyon B.R."/>
            <person name="Martin J."/>
            <person name="Mayer C."/>
            <person name="Parker M."/>
            <person name="Quesneville H."/>
            <person name="Raymond J."/>
            <person name="Uhlig C."/>
            <person name="Valentin K.U."/>
            <person name="Worden A.Z."/>
            <person name="Armbrust E.V."/>
            <person name="Bowler C."/>
            <person name="Green B."/>
            <person name="Moulton V."/>
            <person name="Van Oosterhout C."/>
            <person name="Grigoriev I."/>
        </authorList>
    </citation>
    <scope>NUCLEOTIDE SEQUENCE [LARGE SCALE GENOMIC DNA]</scope>
    <source>
        <strain evidence="4 5">CCMP1102</strain>
    </source>
</reference>
<evidence type="ECO:0000256" key="1">
    <source>
        <dbReference type="ARBA" id="ARBA00023117"/>
    </source>
</evidence>
<dbReference type="SUPFAM" id="SSF47370">
    <property type="entry name" value="Bromodomain"/>
    <property type="match status" value="1"/>
</dbReference>
<dbReference type="InParanoid" id="A0A1E7F713"/>
<name>A0A1E7F713_9STRA</name>
<keyword evidence="1 2" id="KW-0103">Bromodomain</keyword>
<feature type="domain" description="Bromo" evidence="3">
    <location>
        <begin position="1"/>
        <end position="63"/>
    </location>
</feature>
<dbReference type="GO" id="GO:0005669">
    <property type="term" value="C:transcription factor TFIID complex"/>
    <property type="evidence" value="ECO:0007669"/>
    <property type="project" value="InterPro"/>
</dbReference>
<evidence type="ECO:0000259" key="3">
    <source>
        <dbReference type="PROSITE" id="PS50014"/>
    </source>
</evidence>
<dbReference type="InterPro" id="IPR001487">
    <property type="entry name" value="Bromodomain"/>
</dbReference>
<dbReference type="PANTHER" id="PTHR13900">
    <property type="entry name" value="TRANSCRIPTION INITIATION FACTOR TFIID"/>
    <property type="match status" value="1"/>
</dbReference>
<dbReference type="InterPro" id="IPR040240">
    <property type="entry name" value="TAF1"/>
</dbReference>
<evidence type="ECO:0000313" key="4">
    <source>
        <dbReference type="EMBL" id="OEU13988.1"/>
    </source>
</evidence>
<protein>
    <submittedName>
        <fullName evidence="4">Bromodomain-containing protein</fullName>
    </submittedName>
</protein>
<dbReference type="InterPro" id="IPR036427">
    <property type="entry name" value="Bromodomain-like_sf"/>
</dbReference>
<keyword evidence="5" id="KW-1185">Reference proteome</keyword>
<dbReference type="GO" id="GO:0016251">
    <property type="term" value="F:RNA polymerase II general transcription initiation factor activity"/>
    <property type="evidence" value="ECO:0007669"/>
    <property type="project" value="InterPro"/>
</dbReference>
<accession>A0A1E7F713</accession>
<dbReference type="GO" id="GO:0051123">
    <property type="term" value="P:RNA polymerase II preinitiation complex assembly"/>
    <property type="evidence" value="ECO:0007669"/>
    <property type="project" value="TreeGrafter"/>
</dbReference>
<organism evidence="4 5">
    <name type="scientific">Fragilariopsis cylindrus CCMP1102</name>
    <dbReference type="NCBI Taxonomy" id="635003"/>
    <lineage>
        <taxon>Eukaryota</taxon>
        <taxon>Sar</taxon>
        <taxon>Stramenopiles</taxon>
        <taxon>Ochrophyta</taxon>
        <taxon>Bacillariophyta</taxon>
        <taxon>Bacillariophyceae</taxon>
        <taxon>Bacillariophycidae</taxon>
        <taxon>Bacillariales</taxon>
        <taxon>Bacillariaceae</taxon>
        <taxon>Fragilariopsis</taxon>
    </lineage>
</organism>
<proteinExistence type="predicted"/>
<dbReference type="PRINTS" id="PR00503">
    <property type="entry name" value="BROMODOMAIN"/>
</dbReference>
<dbReference type="GO" id="GO:0004402">
    <property type="term" value="F:histone acetyltransferase activity"/>
    <property type="evidence" value="ECO:0007669"/>
    <property type="project" value="InterPro"/>
</dbReference>
<dbReference type="Pfam" id="PF00439">
    <property type="entry name" value="Bromodomain"/>
    <property type="match status" value="1"/>
</dbReference>
<evidence type="ECO:0000256" key="2">
    <source>
        <dbReference type="PROSITE-ProRule" id="PRU00035"/>
    </source>
</evidence>
<dbReference type="PROSITE" id="PS50014">
    <property type="entry name" value="BROMODOMAIN_2"/>
    <property type="match status" value="1"/>
</dbReference>
<evidence type="ECO:0000313" key="5">
    <source>
        <dbReference type="Proteomes" id="UP000095751"/>
    </source>
</evidence>
<gene>
    <name evidence="4" type="ORF">FRACYDRAFT_165291</name>
</gene>
<dbReference type="CDD" id="cd04369">
    <property type="entry name" value="Bromodomain"/>
    <property type="match status" value="1"/>
</dbReference>
<dbReference type="Gene3D" id="1.20.920.10">
    <property type="entry name" value="Bromodomain-like"/>
    <property type="match status" value="1"/>
</dbReference>
<dbReference type="PANTHER" id="PTHR13900:SF0">
    <property type="entry name" value="TRANSCRIPTION INITIATION FACTOR TFIID SUBUNIT 1"/>
    <property type="match status" value="1"/>
</dbReference>
<feature type="non-terminal residue" evidence="4">
    <location>
        <position position="66"/>
    </location>
</feature>
<dbReference type="AlphaFoldDB" id="A0A1E7F713"/>
<dbReference type="GO" id="GO:0017025">
    <property type="term" value="F:TBP-class protein binding"/>
    <property type="evidence" value="ECO:0007669"/>
    <property type="project" value="InterPro"/>
</dbReference>
<dbReference type="Proteomes" id="UP000095751">
    <property type="component" value="Unassembled WGS sequence"/>
</dbReference>
<dbReference type="OrthoDB" id="21449at2759"/>
<dbReference type="KEGG" id="fcy:FRACYDRAFT_165291"/>
<dbReference type="EMBL" id="KV784361">
    <property type="protein sequence ID" value="OEU13988.1"/>
    <property type="molecule type" value="Genomic_DNA"/>
</dbReference>